<name>A0ABP8V1N8_9GAMM</name>
<dbReference type="CDD" id="cd03255">
    <property type="entry name" value="ABC_MJ0796_LolCDE_FtsE"/>
    <property type="match status" value="1"/>
</dbReference>
<gene>
    <name evidence="5" type="ORF">GCM10023116_17630</name>
</gene>
<dbReference type="PANTHER" id="PTHR24220:SF611">
    <property type="entry name" value="ATP-BINDING COMPONENT OF ABC TRANSPORTER-RELATED"/>
    <property type="match status" value="1"/>
</dbReference>
<evidence type="ECO:0000256" key="3">
    <source>
        <dbReference type="ARBA" id="ARBA00022840"/>
    </source>
</evidence>
<dbReference type="InterPro" id="IPR003593">
    <property type="entry name" value="AAA+_ATPase"/>
</dbReference>
<dbReference type="Pfam" id="PF00005">
    <property type="entry name" value="ABC_tran"/>
    <property type="match status" value="1"/>
</dbReference>
<evidence type="ECO:0000259" key="4">
    <source>
        <dbReference type="PROSITE" id="PS50893"/>
    </source>
</evidence>
<dbReference type="SMART" id="SM00382">
    <property type="entry name" value="AAA"/>
    <property type="match status" value="1"/>
</dbReference>
<dbReference type="Gene3D" id="3.40.50.300">
    <property type="entry name" value="P-loop containing nucleotide triphosphate hydrolases"/>
    <property type="match status" value="1"/>
</dbReference>
<dbReference type="Proteomes" id="UP001500604">
    <property type="component" value="Unassembled WGS sequence"/>
</dbReference>
<proteinExistence type="predicted"/>
<dbReference type="PROSITE" id="PS50893">
    <property type="entry name" value="ABC_TRANSPORTER_2"/>
    <property type="match status" value="1"/>
</dbReference>
<sequence length="240" mass="25977">MFDQASTIQLSDMLFGWQPNKPVIDIAAFELQAGTRCFLKGPSGSGKTTLLGLIGGVLEPQQGMVNILGTAINQLPVSQRDTFRANHIGYIFQMFNLIPYLSVLENVVLPASFAPVRKARATQNSASLAEEAVRLLNHQGLSGQHLIHRPVTELSIGQQQRVAAARALLGQPEIIIADEPTSALDSDSREAFLELLFEECRSAGSTLLFVSHDSSLEGMFDQTISLNAINRAAGNTLETC</sequence>
<evidence type="ECO:0000256" key="2">
    <source>
        <dbReference type="ARBA" id="ARBA00022741"/>
    </source>
</evidence>
<dbReference type="InterPro" id="IPR015854">
    <property type="entry name" value="ABC_transpr_LolD-like"/>
</dbReference>
<evidence type="ECO:0000313" key="5">
    <source>
        <dbReference type="EMBL" id="GAA4649489.1"/>
    </source>
</evidence>
<evidence type="ECO:0000256" key="1">
    <source>
        <dbReference type="ARBA" id="ARBA00022448"/>
    </source>
</evidence>
<keyword evidence="1" id="KW-0813">Transport</keyword>
<dbReference type="InterPro" id="IPR017911">
    <property type="entry name" value="MacB-like_ATP-bd"/>
</dbReference>
<keyword evidence="6" id="KW-1185">Reference proteome</keyword>
<dbReference type="GO" id="GO:0005524">
    <property type="term" value="F:ATP binding"/>
    <property type="evidence" value="ECO:0007669"/>
    <property type="project" value="UniProtKB-KW"/>
</dbReference>
<dbReference type="InterPro" id="IPR027417">
    <property type="entry name" value="P-loop_NTPase"/>
</dbReference>
<keyword evidence="2" id="KW-0547">Nucleotide-binding</keyword>
<comment type="caution">
    <text evidence="5">The sequence shown here is derived from an EMBL/GenBank/DDBJ whole genome shotgun (WGS) entry which is preliminary data.</text>
</comment>
<dbReference type="SUPFAM" id="SSF52540">
    <property type="entry name" value="P-loop containing nucleoside triphosphate hydrolases"/>
    <property type="match status" value="1"/>
</dbReference>
<evidence type="ECO:0000313" key="6">
    <source>
        <dbReference type="Proteomes" id="UP001500604"/>
    </source>
</evidence>
<feature type="domain" description="ABC transporter" evidence="4">
    <location>
        <begin position="8"/>
        <end position="236"/>
    </location>
</feature>
<dbReference type="RefSeq" id="WP_345195348.1">
    <property type="nucleotide sequence ID" value="NZ_BAABFL010000134.1"/>
</dbReference>
<reference evidence="6" key="1">
    <citation type="journal article" date="2019" name="Int. J. Syst. Evol. Microbiol.">
        <title>The Global Catalogue of Microorganisms (GCM) 10K type strain sequencing project: providing services to taxonomists for standard genome sequencing and annotation.</title>
        <authorList>
            <consortium name="The Broad Institute Genomics Platform"/>
            <consortium name="The Broad Institute Genome Sequencing Center for Infectious Disease"/>
            <person name="Wu L."/>
            <person name="Ma J."/>
        </authorList>
    </citation>
    <scope>NUCLEOTIDE SEQUENCE [LARGE SCALE GENOMIC DNA]</scope>
    <source>
        <strain evidence="6">JCM 17805</strain>
    </source>
</reference>
<dbReference type="InterPro" id="IPR003439">
    <property type="entry name" value="ABC_transporter-like_ATP-bd"/>
</dbReference>
<dbReference type="EMBL" id="BAABFL010000134">
    <property type="protein sequence ID" value="GAA4649489.1"/>
    <property type="molecule type" value="Genomic_DNA"/>
</dbReference>
<accession>A0ABP8V1N8</accession>
<dbReference type="PANTHER" id="PTHR24220">
    <property type="entry name" value="IMPORT ATP-BINDING PROTEIN"/>
    <property type="match status" value="1"/>
</dbReference>
<keyword evidence="3 5" id="KW-0067">ATP-binding</keyword>
<protein>
    <submittedName>
        <fullName evidence="5">ABC transporter ATP-binding protein</fullName>
    </submittedName>
</protein>
<organism evidence="5 6">
    <name type="scientific">Kistimonas scapharcae</name>
    <dbReference type="NCBI Taxonomy" id="1036133"/>
    <lineage>
        <taxon>Bacteria</taxon>
        <taxon>Pseudomonadati</taxon>
        <taxon>Pseudomonadota</taxon>
        <taxon>Gammaproteobacteria</taxon>
        <taxon>Oceanospirillales</taxon>
        <taxon>Endozoicomonadaceae</taxon>
        <taxon>Kistimonas</taxon>
    </lineage>
</organism>